<geneLocation type="plasmid" evidence="1">
    <name>pSSII-1</name>
</geneLocation>
<reference evidence="1" key="1">
    <citation type="submission" date="2020-02" db="EMBL/GenBank/DDBJ databases">
        <authorList>
            <person name="Hu X."/>
            <person name="Yuan Z."/>
            <person name="Cheng J."/>
            <person name="Geng P."/>
        </authorList>
    </citation>
    <scope>NUCLEOTIDE SEQUENCE</scope>
    <source>
        <strain evidence="1">SSII-1</strain>
        <plasmid evidence="1">pSSII-1</plasmid>
    </source>
</reference>
<dbReference type="EMBL" id="MT075580">
    <property type="protein sequence ID" value="QIS31198.1"/>
    <property type="molecule type" value="Genomic_DNA"/>
</dbReference>
<keyword evidence="1" id="KW-0614">Plasmid</keyword>
<dbReference type="RefSeq" id="WP_031417284.1">
    <property type="nucleotide sequence ID" value="NZ_CP064071.1"/>
</dbReference>
<sequence>MEKSYETFFNTEDKTEAYIENMSTEDKVAANNIFQDLLENDETEHKNFNDWLFDYVHDGIYESGLEG</sequence>
<organism evidence="1">
    <name type="scientific">Lysinibacillus sphaericus</name>
    <name type="common">Bacillus sphaericus</name>
    <dbReference type="NCBI Taxonomy" id="1421"/>
    <lineage>
        <taxon>Bacteria</taxon>
        <taxon>Bacillati</taxon>
        <taxon>Bacillota</taxon>
        <taxon>Bacilli</taxon>
        <taxon>Bacillales</taxon>
        <taxon>Bacillaceae</taxon>
        <taxon>Lysinibacillus</taxon>
    </lineage>
</organism>
<proteinExistence type="predicted"/>
<evidence type="ECO:0000313" key="1">
    <source>
        <dbReference type="EMBL" id="QIS31198.1"/>
    </source>
</evidence>
<accession>A0A6G9ZZQ2</accession>
<name>A0A6G9ZZQ2_LYSSH</name>
<protein>
    <submittedName>
        <fullName evidence="1">Uncharacterized protein</fullName>
    </submittedName>
</protein>
<dbReference type="AlphaFoldDB" id="A0A6G9ZZQ2"/>